<dbReference type="EMBL" id="DS547100">
    <property type="protein sequence ID" value="EDR09190.1"/>
    <property type="molecule type" value="Genomic_DNA"/>
</dbReference>
<proteinExistence type="predicted"/>
<feature type="region of interest" description="Disordered" evidence="1">
    <location>
        <begin position="42"/>
        <end position="62"/>
    </location>
</feature>
<gene>
    <name evidence="2" type="ORF">LACBIDRAFT_296560</name>
</gene>
<evidence type="ECO:0000313" key="3">
    <source>
        <dbReference type="Proteomes" id="UP000001194"/>
    </source>
</evidence>
<dbReference type="AlphaFoldDB" id="B0D941"/>
<accession>B0D941</accession>
<sequence>MAAFEIFLVRPPFPPSLSSILGLVDAASTRRACRVWTRKCPDTRERHKRRDGNVPKRDMQPTKRLTLTVRDRRIERKCPDTENAQTRETRHKRRDGNTPKCDATCNQPNDGTRLTHSAKMPKHGRPDTRQHAQMRSTHRIVPGLYWPMGRVQAMGVLGRTVYVILYAPLPSPCFESNTTPST</sequence>
<feature type="compositionally biased region" description="Basic and acidic residues" evidence="1">
    <location>
        <begin position="76"/>
        <end position="88"/>
    </location>
</feature>
<evidence type="ECO:0000313" key="2">
    <source>
        <dbReference type="EMBL" id="EDR09190.1"/>
    </source>
</evidence>
<dbReference type="Proteomes" id="UP000001194">
    <property type="component" value="Unassembled WGS sequence"/>
</dbReference>
<dbReference type="HOGENOM" id="CLU_1482223_0_0_1"/>
<feature type="region of interest" description="Disordered" evidence="1">
    <location>
        <begin position="76"/>
        <end position="134"/>
    </location>
</feature>
<dbReference type="RefSeq" id="XP_001880503.1">
    <property type="nucleotide sequence ID" value="XM_001880468.1"/>
</dbReference>
<dbReference type="KEGG" id="lbc:LACBIDRAFT_296560"/>
<feature type="compositionally biased region" description="Basic and acidic residues" evidence="1">
    <location>
        <begin position="42"/>
        <end position="61"/>
    </location>
</feature>
<keyword evidence="3" id="KW-1185">Reference proteome</keyword>
<dbReference type="GeneID" id="6076040"/>
<organism evidence="3">
    <name type="scientific">Laccaria bicolor (strain S238N-H82 / ATCC MYA-4686)</name>
    <name type="common">Bicoloured deceiver</name>
    <name type="synonym">Laccaria laccata var. bicolor</name>
    <dbReference type="NCBI Taxonomy" id="486041"/>
    <lineage>
        <taxon>Eukaryota</taxon>
        <taxon>Fungi</taxon>
        <taxon>Dikarya</taxon>
        <taxon>Basidiomycota</taxon>
        <taxon>Agaricomycotina</taxon>
        <taxon>Agaricomycetes</taxon>
        <taxon>Agaricomycetidae</taxon>
        <taxon>Agaricales</taxon>
        <taxon>Agaricineae</taxon>
        <taxon>Hydnangiaceae</taxon>
        <taxon>Laccaria</taxon>
    </lineage>
</organism>
<evidence type="ECO:0000256" key="1">
    <source>
        <dbReference type="SAM" id="MobiDB-lite"/>
    </source>
</evidence>
<protein>
    <submittedName>
        <fullName evidence="2">Predicted protein</fullName>
    </submittedName>
</protein>
<feature type="compositionally biased region" description="Polar residues" evidence="1">
    <location>
        <begin position="104"/>
        <end position="115"/>
    </location>
</feature>
<reference evidence="2 3" key="1">
    <citation type="journal article" date="2008" name="Nature">
        <title>The genome of Laccaria bicolor provides insights into mycorrhizal symbiosis.</title>
        <authorList>
            <person name="Martin F."/>
            <person name="Aerts A."/>
            <person name="Ahren D."/>
            <person name="Brun A."/>
            <person name="Danchin E.G.J."/>
            <person name="Duchaussoy F."/>
            <person name="Gibon J."/>
            <person name="Kohler A."/>
            <person name="Lindquist E."/>
            <person name="Pereda V."/>
            <person name="Salamov A."/>
            <person name="Shapiro H.J."/>
            <person name="Wuyts J."/>
            <person name="Blaudez D."/>
            <person name="Buee M."/>
            <person name="Brokstein P."/>
            <person name="Canbaeck B."/>
            <person name="Cohen D."/>
            <person name="Courty P.E."/>
            <person name="Coutinho P.M."/>
            <person name="Delaruelle C."/>
            <person name="Detter J.C."/>
            <person name="Deveau A."/>
            <person name="DiFazio S."/>
            <person name="Duplessis S."/>
            <person name="Fraissinet-Tachet L."/>
            <person name="Lucic E."/>
            <person name="Frey-Klett P."/>
            <person name="Fourrey C."/>
            <person name="Feussner I."/>
            <person name="Gay G."/>
            <person name="Grimwood J."/>
            <person name="Hoegger P.J."/>
            <person name="Jain P."/>
            <person name="Kilaru S."/>
            <person name="Labbe J."/>
            <person name="Lin Y.C."/>
            <person name="Legue V."/>
            <person name="Le Tacon F."/>
            <person name="Marmeisse R."/>
            <person name="Melayah D."/>
            <person name="Montanini B."/>
            <person name="Muratet M."/>
            <person name="Nehls U."/>
            <person name="Niculita-Hirzel H."/>
            <person name="Oudot-Le Secq M.P."/>
            <person name="Peter M."/>
            <person name="Quesneville H."/>
            <person name="Rajashekar B."/>
            <person name="Reich M."/>
            <person name="Rouhier N."/>
            <person name="Schmutz J."/>
            <person name="Yin T."/>
            <person name="Chalot M."/>
            <person name="Henrissat B."/>
            <person name="Kuees U."/>
            <person name="Lucas S."/>
            <person name="Van de Peer Y."/>
            <person name="Podila G.K."/>
            <person name="Polle A."/>
            <person name="Pukkila P.J."/>
            <person name="Richardson P.M."/>
            <person name="Rouze P."/>
            <person name="Sanders I.R."/>
            <person name="Stajich J.E."/>
            <person name="Tunlid A."/>
            <person name="Tuskan G."/>
            <person name="Grigoriev I.V."/>
        </authorList>
    </citation>
    <scope>NUCLEOTIDE SEQUENCE [LARGE SCALE GENOMIC DNA]</scope>
    <source>
        <strain evidence="3">S238N-H82 / ATCC MYA-4686</strain>
    </source>
</reference>
<dbReference type="InParanoid" id="B0D941"/>
<name>B0D941_LACBS</name>